<dbReference type="InterPro" id="IPR011050">
    <property type="entry name" value="Pectin_lyase_fold/virulence"/>
</dbReference>
<accession>A0A0F9FY97</accession>
<protein>
    <recommendedName>
        <fullName evidence="2">Right handed beta helix domain-containing protein</fullName>
    </recommendedName>
</protein>
<organism evidence="1">
    <name type="scientific">marine sediment metagenome</name>
    <dbReference type="NCBI Taxonomy" id="412755"/>
    <lineage>
        <taxon>unclassified sequences</taxon>
        <taxon>metagenomes</taxon>
        <taxon>ecological metagenomes</taxon>
    </lineage>
</organism>
<evidence type="ECO:0008006" key="2">
    <source>
        <dbReference type="Google" id="ProtNLM"/>
    </source>
</evidence>
<proteinExistence type="predicted"/>
<dbReference type="Gene3D" id="2.160.20.10">
    <property type="entry name" value="Single-stranded right-handed beta-helix, Pectin lyase-like"/>
    <property type="match status" value="1"/>
</dbReference>
<comment type="caution">
    <text evidence="1">The sequence shown here is derived from an EMBL/GenBank/DDBJ whole genome shotgun (WGS) entry which is preliminary data.</text>
</comment>
<dbReference type="AlphaFoldDB" id="A0A0F9FY97"/>
<reference evidence="1" key="1">
    <citation type="journal article" date="2015" name="Nature">
        <title>Complex archaea that bridge the gap between prokaryotes and eukaryotes.</title>
        <authorList>
            <person name="Spang A."/>
            <person name="Saw J.H."/>
            <person name="Jorgensen S.L."/>
            <person name="Zaremba-Niedzwiedzka K."/>
            <person name="Martijn J."/>
            <person name="Lind A.E."/>
            <person name="van Eijk R."/>
            <person name="Schleper C."/>
            <person name="Guy L."/>
            <person name="Ettema T.J."/>
        </authorList>
    </citation>
    <scope>NUCLEOTIDE SEQUENCE</scope>
</reference>
<evidence type="ECO:0000313" key="1">
    <source>
        <dbReference type="EMBL" id="KKL83236.1"/>
    </source>
</evidence>
<sequence>MTMRPRSFDPEAATETAVSDLLRRFDALTDPAPTTTTGTVATTFTGPIESTFLVAASDARDQIKAVADYVCDGVDDHVEINAAWVAVQALNIGGGRVVLSAGTFLITDGVVVNPDQGEPGVMIGAGRGATEIKMSSGSDTSAVRVRAGSTVRDFSIVVDSSATVTRGALEIDENDSAAFNISIDTDDGVGIWCDGPRSRVEACDIITRIDGTHGISVVPNATGSKIINNYVIESRQHGIFIDGDAGGTGEHTQISGNTILNPSRQTADTYDGIHMEGPFLADHGPTITGNIIYRDGGNDFRDGILVAAANVVDVTISGNTVGTGVGRWAINMNGVRSIATGNRLMGGIDVGGDDNHIEGNLVAIINDDSNGIVVGGDRNSIMD</sequence>
<dbReference type="EMBL" id="LAZR01022038">
    <property type="protein sequence ID" value="KKL83236.1"/>
    <property type="molecule type" value="Genomic_DNA"/>
</dbReference>
<dbReference type="InterPro" id="IPR012334">
    <property type="entry name" value="Pectin_lyas_fold"/>
</dbReference>
<feature type="non-terminal residue" evidence="1">
    <location>
        <position position="383"/>
    </location>
</feature>
<dbReference type="SUPFAM" id="SSF51126">
    <property type="entry name" value="Pectin lyase-like"/>
    <property type="match status" value="1"/>
</dbReference>
<dbReference type="SMART" id="SM00710">
    <property type="entry name" value="PbH1"/>
    <property type="match status" value="4"/>
</dbReference>
<gene>
    <name evidence="1" type="ORF">LCGC14_1976760</name>
</gene>
<name>A0A0F9FY97_9ZZZZ</name>
<dbReference type="InterPro" id="IPR006626">
    <property type="entry name" value="PbH1"/>
</dbReference>